<gene>
    <name evidence="1" type="ORF">EK21DRAFT_22916</name>
</gene>
<evidence type="ECO:0000313" key="2">
    <source>
        <dbReference type="Proteomes" id="UP000799777"/>
    </source>
</evidence>
<feature type="non-terminal residue" evidence="1">
    <location>
        <position position="188"/>
    </location>
</feature>
<reference evidence="1" key="1">
    <citation type="journal article" date="2020" name="Stud. Mycol.">
        <title>101 Dothideomycetes genomes: a test case for predicting lifestyles and emergence of pathogens.</title>
        <authorList>
            <person name="Haridas S."/>
            <person name="Albert R."/>
            <person name="Binder M."/>
            <person name="Bloem J."/>
            <person name="Labutti K."/>
            <person name="Salamov A."/>
            <person name="Andreopoulos B."/>
            <person name="Baker S."/>
            <person name="Barry K."/>
            <person name="Bills G."/>
            <person name="Bluhm B."/>
            <person name="Cannon C."/>
            <person name="Castanera R."/>
            <person name="Culley D."/>
            <person name="Daum C."/>
            <person name="Ezra D."/>
            <person name="Gonzalez J."/>
            <person name="Henrissat B."/>
            <person name="Kuo A."/>
            <person name="Liang C."/>
            <person name="Lipzen A."/>
            <person name="Lutzoni F."/>
            <person name="Magnuson J."/>
            <person name="Mondo S."/>
            <person name="Nolan M."/>
            <person name="Ohm R."/>
            <person name="Pangilinan J."/>
            <person name="Park H.-J."/>
            <person name="Ramirez L."/>
            <person name="Alfaro M."/>
            <person name="Sun H."/>
            <person name="Tritt A."/>
            <person name="Yoshinaga Y."/>
            <person name="Zwiers L.-H."/>
            <person name="Turgeon B."/>
            <person name="Goodwin S."/>
            <person name="Spatafora J."/>
            <person name="Crous P."/>
            <person name="Grigoriev I."/>
        </authorList>
    </citation>
    <scope>NUCLEOTIDE SEQUENCE</scope>
    <source>
        <strain evidence="1">CBS 110217</strain>
    </source>
</reference>
<evidence type="ECO:0008006" key="3">
    <source>
        <dbReference type="Google" id="ProtNLM"/>
    </source>
</evidence>
<dbReference type="EMBL" id="ML978285">
    <property type="protein sequence ID" value="KAF2024749.1"/>
    <property type="molecule type" value="Genomic_DNA"/>
</dbReference>
<name>A0A9P4LI41_9PLEO</name>
<dbReference type="OrthoDB" id="194443at2759"/>
<feature type="non-terminal residue" evidence="1">
    <location>
        <position position="1"/>
    </location>
</feature>
<protein>
    <recommendedName>
        <fullName evidence="3">BTB domain-containing protein</fullName>
    </recommendedName>
</protein>
<organism evidence="1 2">
    <name type="scientific">Setomelanomma holmii</name>
    <dbReference type="NCBI Taxonomy" id="210430"/>
    <lineage>
        <taxon>Eukaryota</taxon>
        <taxon>Fungi</taxon>
        <taxon>Dikarya</taxon>
        <taxon>Ascomycota</taxon>
        <taxon>Pezizomycotina</taxon>
        <taxon>Dothideomycetes</taxon>
        <taxon>Pleosporomycetidae</taxon>
        <taxon>Pleosporales</taxon>
        <taxon>Pleosporineae</taxon>
        <taxon>Phaeosphaeriaceae</taxon>
        <taxon>Setomelanomma</taxon>
    </lineage>
</organism>
<dbReference type="Proteomes" id="UP000799777">
    <property type="component" value="Unassembled WGS sequence"/>
</dbReference>
<evidence type="ECO:0000313" key="1">
    <source>
        <dbReference type="EMBL" id="KAF2024749.1"/>
    </source>
</evidence>
<accession>A0A9P4LI41</accession>
<sequence length="188" mass="21354">VEMVVGPASISTSSSNSIVTCLLPRALISHYSPKIRDECDRHSEDDQALRIVLSAVDPIIFELFVEWMYDGLYTSIGPNTASSILGVSLDAQAWVLWDTLQSTDFKNYAMDRIFYRYGTDFATLPITAAEVRYVCMHTAVGSRLRQIFFDLLAVHFSNTKRTEGSIAEWDEVMQEYSDLRMYLLMGIR</sequence>
<proteinExistence type="predicted"/>
<keyword evidence="2" id="KW-1185">Reference proteome</keyword>
<dbReference type="AlphaFoldDB" id="A0A9P4LI41"/>
<comment type="caution">
    <text evidence="1">The sequence shown here is derived from an EMBL/GenBank/DDBJ whole genome shotgun (WGS) entry which is preliminary data.</text>
</comment>